<evidence type="ECO:0000313" key="4">
    <source>
        <dbReference type="EMBL" id="CAG2067767.1"/>
    </source>
</evidence>
<dbReference type="SUPFAM" id="SSF90123">
    <property type="entry name" value="ABC transporter transmembrane region"/>
    <property type="match status" value="1"/>
</dbReference>
<organism evidence="4 5">
    <name type="scientific">Timema podura</name>
    <name type="common">Walking stick</name>
    <dbReference type="NCBI Taxonomy" id="61482"/>
    <lineage>
        <taxon>Eukaryota</taxon>
        <taxon>Metazoa</taxon>
        <taxon>Ecdysozoa</taxon>
        <taxon>Arthropoda</taxon>
        <taxon>Hexapoda</taxon>
        <taxon>Insecta</taxon>
        <taxon>Pterygota</taxon>
        <taxon>Neoptera</taxon>
        <taxon>Polyneoptera</taxon>
        <taxon>Phasmatodea</taxon>
        <taxon>Timematodea</taxon>
        <taxon>Timematoidea</taxon>
        <taxon>Timematidae</taxon>
        <taxon>Timema</taxon>
    </lineage>
</organism>
<name>A0ABN7PJ34_TIMPD</name>
<feature type="non-terminal residue" evidence="4">
    <location>
        <position position="83"/>
    </location>
</feature>
<keyword evidence="2" id="KW-1133">Transmembrane helix</keyword>
<evidence type="ECO:0000256" key="2">
    <source>
        <dbReference type="ARBA" id="ARBA00022989"/>
    </source>
</evidence>
<accession>A0ABN7PJ34</accession>
<dbReference type="EMBL" id="CAJPIN010074822">
    <property type="protein sequence ID" value="CAG2067767.1"/>
    <property type="molecule type" value="Genomic_DNA"/>
</dbReference>
<dbReference type="Proteomes" id="UP001153148">
    <property type="component" value="Unassembled WGS sequence"/>
</dbReference>
<evidence type="ECO:0000256" key="1">
    <source>
        <dbReference type="ARBA" id="ARBA00022692"/>
    </source>
</evidence>
<proteinExistence type="predicted"/>
<keyword evidence="5" id="KW-1185">Reference proteome</keyword>
<sequence>FYLLQITQTLQWLVRSSSDVETNIVAVERIKEYQEYKQEVAFCISHSLLNSFNRMKPRSEDWLVTMNFLQESAINTLSNNSTV</sequence>
<dbReference type="Gene3D" id="1.20.1560.10">
    <property type="entry name" value="ABC transporter type 1, transmembrane domain"/>
    <property type="match status" value="1"/>
</dbReference>
<gene>
    <name evidence="4" type="ORF">TPAB3V08_LOCUS14710</name>
</gene>
<keyword evidence="3" id="KW-0472">Membrane</keyword>
<feature type="non-terminal residue" evidence="4">
    <location>
        <position position="1"/>
    </location>
</feature>
<protein>
    <submittedName>
        <fullName evidence="4">Uncharacterized protein</fullName>
    </submittedName>
</protein>
<comment type="caution">
    <text evidence="4">The sequence shown here is derived from an EMBL/GenBank/DDBJ whole genome shotgun (WGS) entry which is preliminary data.</text>
</comment>
<keyword evidence="1" id="KW-0812">Transmembrane</keyword>
<reference evidence="4" key="1">
    <citation type="submission" date="2021-03" db="EMBL/GenBank/DDBJ databases">
        <authorList>
            <person name="Tran Van P."/>
        </authorList>
    </citation>
    <scope>NUCLEOTIDE SEQUENCE</scope>
</reference>
<dbReference type="InterPro" id="IPR036640">
    <property type="entry name" value="ABC1_TM_sf"/>
</dbReference>
<evidence type="ECO:0000256" key="3">
    <source>
        <dbReference type="ARBA" id="ARBA00023136"/>
    </source>
</evidence>
<evidence type="ECO:0000313" key="5">
    <source>
        <dbReference type="Proteomes" id="UP001153148"/>
    </source>
</evidence>